<feature type="compositionally biased region" description="Basic and acidic residues" evidence="1">
    <location>
        <begin position="221"/>
        <end position="230"/>
    </location>
</feature>
<evidence type="ECO:0000313" key="2">
    <source>
        <dbReference type="EMBL" id="KAK8055526.1"/>
    </source>
</evidence>
<feature type="compositionally biased region" description="Basic and acidic residues" evidence="1">
    <location>
        <begin position="59"/>
        <end position="74"/>
    </location>
</feature>
<evidence type="ECO:0000256" key="1">
    <source>
        <dbReference type="SAM" id="MobiDB-lite"/>
    </source>
</evidence>
<name>A0ABR1U9G8_9PEZI</name>
<organism evidence="2 3">
    <name type="scientific">Apiospora rasikravindrae</name>
    <dbReference type="NCBI Taxonomy" id="990691"/>
    <lineage>
        <taxon>Eukaryota</taxon>
        <taxon>Fungi</taxon>
        <taxon>Dikarya</taxon>
        <taxon>Ascomycota</taxon>
        <taxon>Pezizomycotina</taxon>
        <taxon>Sordariomycetes</taxon>
        <taxon>Xylariomycetidae</taxon>
        <taxon>Amphisphaeriales</taxon>
        <taxon>Apiosporaceae</taxon>
        <taxon>Apiospora</taxon>
    </lineage>
</organism>
<feature type="compositionally biased region" description="Basic and acidic residues" evidence="1">
    <location>
        <begin position="257"/>
        <end position="273"/>
    </location>
</feature>
<accession>A0ABR1U9G8</accession>
<feature type="compositionally biased region" description="Low complexity" evidence="1">
    <location>
        <begin position="103"/>
        <end position="115"/>
    </location>
</feature>
<feature type="compositionally biased region" description="Low complexity" evidence="1">
    <location>
        <begin position="177"/>
        <end position="194"/>
    </location>
</feature>
<feature type="region of interest" description="Disordered" evidence="1">
    <location>
        <begin position="1"/>
        <end position="82"/>
    </location>
</feature>
<comment type="caution">
    <text evidence="2">The sequence shown here is derived from an EMBL/GenBank/DDBJ whole genome shotgun (WGS) entry which is preliminary data.</text>
</comment>
<dbReference type="EMBL" id="JAQQWK010000001">
    <property type="protein sequence ID" value="KAK8055526.1"/>
    <property type="molecule type" value="Genomic_DNA"/>
</dbReference>
<feature type="compositionally biased region" description="Basic and acidic residues" evidence="1">
    <location>
        <begin position="123"/>
        <end position="132"/>
    </location>
</feature>
<feature type="region of interest" description="Disordered" evidence="1">
    <location>
        <begin position="103"/>
        <end position="273"/>
    </location>
</feature>
<feature type="compositionally biased region" description="Polar residues" evidence="1">
    <location>
        <begin position="151"/>
        <end position="176"/>
    </location>
</feature>
<proteinExistence type="predicted"/>
<evidence type="ECO:0000313" key="3">
    <source>
        <dbReference type="Proteomes" id="UP001444661"/>
    </source>
</evidence>
<protein>
    <submittedName>
        <fullName evidence="2">Uncharacterized protein</fullName>
    </submittedName>
</protein>
<feature type="compositionally biased region" description="Basic and acidic residues" evidence="1">
    <location>
        <begin position="1"/>
        <end position="12"/>
    </location>
</feature>
<feature type="compositionally biased region" description="Basic and acidic residues" evidence="1">
    <location>
        <begin position="33"/>
        <end position="52"/>
    </location>
</feature>
<dbReference type="Proteomes" id="UP001444661">
    <property type="component" value="Unassembled WGS sequence"/>
</dbReference>
<sequence>MEAGNRDEEDRFFGPSHPLNSADRPFEPQSPNRRHDPYSHHYPQHHLDDHNQYDYGYSPEHRRRLDLDQHHYSDLDSPGESSTIDIDAALASYAANNHRTALANANLPNNDPLNPHGAAEPDDFYKNFHADHSNLMASTMPPSQRHHPGAASTSSQPRSPPSKRTTGGNTTSIPSPSTRARAGSRNGGRSSLRSVSAPVDEPHVDSKPGSKPPTIGGKQPSVKDLKKRFDQNTTASNWSGRLDCESKDPHNPVQSENTHEPTDEQKSAGRDYF</sequence>
<keyword evidence="3" id="KW-1185">Reference proteome</keyword>
<reference evidence="2 3" key="1">
    <citation type="submission" date="2023-01" db="EMBL/GenBank/DDBJ databases">
        <title>Analysis of 21 Apiospora genomes using comparative genomics revels a genus with tremendous synthesis potential of carbohydrate active enzymes and secondary metabolites.</title>
        <authorList>
            <person name="Sorensen T."/>
        </authorList>
    </citation>
    <scope>NUCLEOTIDE SEQUENCE [LARGE SCALE GENOMIC DNA]</scope>
    <source>
        <strain evidence="2 3">CBS 33761</strain>
    </source>
</reference>
<gene>
    <name evidence="2" type="ORF">PG993_000753</name>
</gene>